<keyword evidence="6 7" id="KW-0238">DNA-binding</keyword>
<dbReference type="InterPro" id="IPR011890">
    <property type="entry name" value="SMC_prok"/>
</dbReference>
<dbReference type="SUPFAM" id="SSF52540">
    <property type="entry name" value="P-loop containing nucleoside triphosphate hydrolases"/>
    <property type="match status" value="1"/>
</dbReference>
<dbReference type="InterPro" id="IPR003395">
    <property type="entry name" value="RecF/RecN/SMC_N"/>
</dbReference>
<reference evidence="10" key="2">
    <citation type="submission" date="2006-05" db="EMBL/GenBank/DDBJ databases">
        <title>Sequencing of the draft genome and assembly of Desulfuromonas acetoxidans DSM 684.</title>
        <authorList>
            <consortium name="US DOE Joint Genome Institute (JGI-PGF)"/>
            <person name="Copeland A."/>
            <person name="Lucas S."/>
            <person name="Lapidus A."/>
            <person name="Barry K."/>
            <person name="Detter J.C."/>
            <person name="Glavina del Rio T."/>
            <person name="Hammon N."/>
            <person name="Israni S."/>
            <person name="Dalin E."/>
            <person name="Tice H."/>
            <person name="Bruce D."/>
            <person name="Pitluck S."/>
            <person name="Richardson P."/>
        </authorList>
    </citation>
    <scope>NUCLEOTIDE SEQUENCE [LARGE SCALE GENOMIC DNA]</scope>
    <source>
        <strain evidence="10">DSM 684</strain>
    </source>
</reference>
<dbReference type="SUPFAM" id="SSF75553">
    <property type="entry name" value="Smc hinge domain"/>
    <property type="match status" value="1"/>
</dbReference>
<dbReference type="Proteomes" id="UP000005695">
    <property type="component" value="Unassembled WGS sequence"/>
</dbReference>
<dbReference type="Pfam" id="PF06470">
    <property type="entry name" value="SMC_hinge"/>
    <property type="match status" value="1"/>
</dbReference>
<dbReference type="GO" id="GO:0005737">
    <property type="term" value="C:cytoplasm"/>
    <property type="evidence" value="ECO:0007669"/>
    <property type="project" value="UniProtKB-SubCell"/>
</dbReference>
<dbReference type="GO" id="GO:0005524">
    <property type="term" value="F:ATP binding"/>
    <property type="evidence" value="ECO:0007669"/>
    <property type="project" value="UniProtKB-UniRule"/>
</dbReference>
<evidence type="ECO:0000256" key="3">
    <source>
        <dbReference type="ARBA" id="ARBA00022741"/>
    </source>
</evidence>
<dbReference type="PANTHER" id="PTHR43977">
    <property type="entry name" value="STRUCTURAL MAINTENANCE OF CHROMOSOMES PROTEIN 3"/>
    <property type="match status" value="1"/>
</dbReference>
<organism evidence="10 11">
    <name type="scientific">Desulfuromonas acetoxidans (strain DSM 684 / 11070)</name>
    <dbReference type="NCBI Taxonomy" id="281689"/>
    <lineage>
        <taxon>Bacteria</taxon>
        <taxon>Pseudomonadati</taxon>
        <taxon>Thermodesulfobacteriota</taxon>
        <taxon>Desulfuromonadia</taxon>
        <taxon>Desulfuromonadales</taxon>
        <taxon>Desulfuromonadaceae</taxon>
        <taxon>Desulfuromonas</taxon>
    </lineage>
</organism>
<evidence type="ECO:0000313" key="10">
    <source>
        <dbReference type="EMBL" id="EAT15858.1"/>
    </source>
</evidence>
<protein>
    <recommendedName>
        <fullName evidence="7">Chromosome partition protein Smc</fullName>
    </recommendedName>
</protein>
<evidence type="ECO:0000256" key="6">
    <source>
        <dbReference type="ARBA" id="ARBA00023125"/>
    </source>
</evidence>
<dbReference type="Gene3D" id="3.30.70.1620">
    <property type="match status" value="1"/>
</dbReference>
<comment type="subcellular location">
    <subcellularLocation>
        <location evidence="1 7">Cytoplasm</location>
    </subcellularLocation>
</comment>
<dbReference type="Gene3D" id="3.40.50.300">
    <property type="entry name" value="P-loop containing nucleotide triphosphate hydrolases"/>
    <property type="match status" value="2"/>
</dbReference>
<comment type="domain">
    <text evidence="7">Contains large globular domains required for ATP hydrolysis at each terminus and a third globular domain forming a flexible hinge near the middle of the molecule. These domains are separated by coiled-coil structures.</text>
</comment>
<dbReference type="OrthoDB" id="9808768at2"/>
<dbReference type="InterPro" id="IPR036277">
    <property type="entry name" value="SMC_hinge_sf"/>
</dbReference>
<dbReference type="SMART" id="SM00968">
    <property type="entry name" value="SMC_hinge"/>
    <property type="match status" value="1"/>
</dbReference>
<dbReference type="GO" id="GO:0006260">
    <property type="term" value="P:DNA replication"/>
    <property type="evidence" value="ECO:0007669"/>
    <property type="project" value="UniProtKB-UniRule"/>
</dbReference>
<keyword evidence="5 7" id="KW-0175">Coiled coil</keyword>
<dbReference type="GO" id="GO:0007059">
    <property type="term" value="P:chromosome segregation"/>
    <property type="evidence" value="ECO:0007669"/>
    <property type="project" value="UniProtKB-UniRule"/>
</dbReference>
<dbReference type="GO" id="GO:0007062">
    <property type="term" value="P:sister chromatid cohesion"/>
    <property type="evidence" value="ECO:0007669"/>
    <property type="project" value="InterPro"/>
</dbReference>
<dbReference type="FunFam" id="3.40.50.300:FF:000901">
    <property type="entry name" value="Chromosome partition protein Smc"/>
    <property type="match status" value="1"/>
</dbReference>
<comment type="subunit">
    <text evidence="7">Homodimer.</text>
</comment>
<dbReference type="RefSeq" id="WP_006000380.1">
    <property type="nucleotide sequence ID" value="NZ_AAEW02000008.1"/>
</dbReference>
<dbReference type="NCBIfam" id="TIGR02168">
    <property type="entry name" value="SMC_prok_B"/>
    <property type="match status" value="1"/>
</dbReference>
<dbReference type="Gene3D" id="1.20.1060.20">
    <property type="match status" value="1"/>
</dbReference>
<dbReference type="InterPro" id="IPR024704">
    <property type="entry name" value="SMC"/>
</dbReference>
<feature type="coiled-coil region" evidence="7">
    <location>
        <begin position="660"/>
        <end position="796"/>
    </location>
</feature>
<name>Q1JZN4_DESA6</name>
<proteinExistence type="inferred from homology"/>
<dbReference type="GO" id="GO:0016887">
    <property type="term" value="F:ATP hydrolysis activity"/>
    <property type="evidence" value="ECO:0007669"/>
    <property type="project" value="InterPro"/>
</dbReference>
<dbReference type="Pfam" id="PF02463">
    <property type="entry name" value="SMC_N"/>
    <property type="match status" value="1"/>
</dbReference>
<feature type="compositionally biased region" description="Basic and acidic residues" evidence="8">
    <location>
        <begin position="816"/>
        <end position="828"/>
    </location>
</feature>
<dbReference type="GO" id="GO:0005694">
    <property type="term" value="C:chromosome"/>
    <property type="evidence" value="ECO:0007669"/>
    <property type="project" value="InterPro"/>
</dbReference>
<comment type="similarity">
    <text evidence="7">Belongs to the SMC family.</text>
</comment>
<feature type="region of interest" description="Disordered" evidence="8">
    <location>
        <begin position="398"/>
        <end position="427"/>
    </location>
</feature>
<dbReference type="EMBL" id="AAEW02000008">
    <property type="protein sequence ID" value="EAT15858.1"/>
    <property type="molecule type" value="Genomic_DNA"/>
</dbReference>
<keyword evidence="2 7" id="KW-0963">Cytoplasm</keyword>
<feature type="coiled-coil region" evidence="7">
    <location>
        <begin position="863"/>
        <end position="911"/>
    </location>
</feature>
<evidence type="ECO:0000313" key="11">
    <source>
        <dbReference type="Proteomes" id="UP000005695"/>
    </source>
</evidence>
<comment type="function">
    <text evidence="7">Required for chromosome condensation and partitioning.</text>
</comment>
<evidence type="ECO:0000256" key="8">
    <source>
        <dbReference type="SAM" id="MobiDB-lite"/>
    </source>
</evidence>
<dbReference type="GO" id="GO:0003677">
    <property type="term" value="F:DNA binding"/>
    <property type="evidence" value="ECO:0007669"/>
    <property type="project" value="UniProtKB-UniRule"/>
</dbReference>
<keyword evidence="11" id="KW-1185">Reference proteome</keyword>
<evidence type="ECO:0000256" key="7">
    <source>
        <dbReference type="HAMAP-Rule" id="MF_01894"/>
    </source>
</evidence>
<dbReference type="HAMAP" id="MF_01894">
    <property type="entry name" value="Smc_prok"/>
    <property type="match status" value="1"/>
</dbReference>
<keyword evidence="4 7" id="KW-0067">ATP-binding</keyword>
<dbReference type="InterPro" id="IPR027417">
    <property type="entry name" value="P-loop_NTPase"/>
</dbReference>
<evidence type="ECO:0000256" key="2">
    <source>
        <dbReference type="ARBA" id="ARBA00022490"/>
    </source>
</evidence>
<feature type="region of interest" description="Disordered" evidence="8">
    <location>
        <begin position="308"/>
        <end position="354"/>
    </location>
</feature>
<feature type="region of interest" description="Disordered" evidence="8">
    <location>
        <begin position="816"/>
        <end position="835"/>
    </location>
</feature>
<accession>Q1JZN4</accession>
<dbReference type="AlphaFoldDB" id="Q1JZN4"/>
<dbReference type="GO" id="GO:0030261">
    <property type="term" value="P:chromosome condensation"/>
    <property type="evidence" value="ECO:0007669"/>
    <property type="project" value="InterPro"/>
</dbReference>
<dbReference type="CDD" id="cd03278">
    <property type="entry name" value="ABC_SMC_barmotin"/>
    <property type="match status" value="1"/>
</dbReference>
<gene>
    <name evidence="7" type="primary">smc</name>
    <name evidence="10" type="ORF">Dace_2558</name>
</gene>
<evidence type="ECO:0000256" key="1">
    <source>
        <dbReference type="ARBA" id="ARBA00004496"/>
    </source>
</evidence>
<dbReference type="InterPro" id="IPR010935">
    <property type="entry name" value="SMC_hinge"/>
</dbReference>
<evidence type="ECO:0000256" key="4">
    <source>
        <dbReference type="ARBA" id="ARBA00022840"/>
    </source>
</evidence>
<dbReference type="PIRSF" id="PIRSF005719">
    <property type="entry name" value="SMC"/>
    <property type="match status" value="1"/>
</dbReference>
<feature type="compositionally biased region" description="Polar residues" evidence="8">
    <location>
        <begin position="336"/>
        <end position="350"/>
    </location>
</feature>
<sequence>MKIKRIEIIGFKSFVDRTVLNFEPGVTAILGPNGCGKSNVIDAIRWAMGEQNAKNLRGQAMEDVIFGGSKKRRPHGMAEVTMVFANPQSAGTSEFNQYSEIMITRRLYRNGDSEYLLNKTPCRLKDISELFMDTGVGARAYSIIEQGKIGSILHSRPEERRVLIEEAAGVTKYKARKKAALRKIESTRQNLTRLNDVIGEVKRQRDSLRRQAGKAQRFRELRNQVKELEIQLARHRWSELEQETEQLEKQLEQAETAVEAGQSGASQAELAFEKARLEQAEQDETMRRLRDQLFQLDSDIQKVESQLELSRQQMRHTEQQQETLSAEVAEARRMESNSSSQIDQLTCQHDQATEDVEQLQQKRDQVQKRVQRQVEQERERAATIDRLRKDVLSSHVDMSRCEGLKSQAEQKRVSLNERQQRQQRDRLNLEEQRQQLQEQIVAVNDDLLAGQERLADSREQLDEVARQQRAEQEQRDRLQAELREVQKRFHQGASRLESLQELAGNHAGYEEGIRAALSRSDLTGKLAGTMAEGVHVKPGYEAAVAAALGSQIQAIKVEDAATVLALSHEKDFERCRFQLPLTPPAVVFPGGTPLKELIDFDETSAAFAALVEGVFVVETLEDYWQTPLPHGCCLVTPQADVLNWQGYLAVGQGDSREQQLLDNKRRIEELNHEKEILQQQVDDLEQSQQVSAQRAETCREEHQELSLLCQRQQMQVAELEKERTRMVRELERVDERFELLLFDADQFAEEDELLRRQLVELEENVRLGAERQQELNEALTQGEAELAKEREQLTEQQQGLAEIDVELARGVERQQRLHSDLHREKKAVSDQQQRQLDRQRRLEQCGEELLTLKQQQVDGQARLQVLLERRQREQQRQAGIEEQTRVLHEKVEQLDQQARQKRSALNGATEQHSHLQIKVREHHLELEHLHQTIRDKYQVDLTRQDDLDPHQVHQATEKLHKLRVRLEAFGEVNLMAIEEFTALEERFDFLEKQRDDVHASIDDLQTAISRINRTTRKRFKEAFEQVNEQFKQVFPRLFVGGEAELRLTDESDLLESGIDIIAQPPGKKLQNVGLLSGGEKALTAVALIFAIFLIKPSPFCVLDEVDAPLDDANIGRFNDMVKEMSRSSQFVVITHNTRTMEIADTLFGVTMEEPGVSSLVAVRMDELAAS</sequence>
<feature type="binding site" evidence="7">
    <location>
        <begin position="32"/>
        <end position="39"/>
    </location>
    <ligand>
        <name>ATP</name>
        <dbReference type="ChEBI" id="CHEBI:30616"/>
    </ligand>
</feature>
<comment type="caution">
    <text evidence="10">The sequence shown here is derived from an EMBL/GenBank/DDBJ whole genome shotgun (WGS) entry which is preliminary data.</text>
</comment>
<keyword evidence="3 7" id="KW-0547">Nucleotide-binding</keyword>
<feature type="domain" description="SMC hinge" evidence="9">
    <location>
        <begin position="524"/>
        <end position="624"/>
    </location>
</feature>
<evidence type="ECO:0000259" key="9">
    <source>
        <dbReference type="SMART" id="SM00968"/>
    </source>
</evidence>
<reference evidence="10" key="1">
    <citation type="submission" date="2006-05" db="EMBL/GenBank/DDBJ databases">
        <title>Annotation of the draft genome assembly of Desulfuromonas acetoxidans DSM 684.</title>
        <authorList>
            <consortium name="US DOE Joint Genome Institute (JGI-ORNL)"/>
            <person name="Larimer F."/>
            <person name="Land M."/>
            <person name="Hauser L."/>
        </authorList>
    </citation>
    <scope>NUCLEOTIDE SEQUENCE [LARGE SCALE GENOMIC DNA]</scope>
    <source>
        <strain evidence="10">DSM 684</strain>
    </source>
</reference>
<evidence type="ECO:0000256" key="5">
    <source>
        <dbReference type="ARBA" id="ARBA00023054"/>
    </source>
</evidence>